<dbReference type="OrthoDB" id="10033421at2759"/>
<dbReference type="AlphaFoldDB" id="A0A9J7MKS2"/>
<dbReference type="RefSeq" id="XP_035671207.1">
    <property type="nucleotide sequence ID" value="XM_035815314.1"/>
</dbReference>
<name>A0A9J7MKS2_BRAFL</name>
<accession>A0A9J7MKS2</accession>
<feature type="region of interest" description="Disordered" evidence="1">
    <location>
        <begin position="1"/>
        <end position="45"/>
    </location>
</feature>
<feature type="compositionally biased region" description="Basic residues" evidence="1">
    <location>
        <begin position="238"/>
        <end position="249"/>
    </location>
</feature>
<proteinExistence type="predicted"/>
<reference evidence="3" key="2">
    <citation type="submission" date="2025-08" db="UniProtKB">
        <authorList>
            <consortium name="RefSeq"/>
        </authorList>
    </citation>
    <scope>IDENTIFICATION</scope>
    <source>
        <strain evidence="3">S238N-H82</strain>
        <tissue evidence="3">Testes</tissue>
    </source>
</reference>
<feature type="region of interest" description="Disordered" evidence="1">
    <location>
        <begin position="218"/>
        <end position="269"/>
    </location>
</feature>
<organism evidence="2 3">
    <name type="scientific">Branchiostoma floridae</name>
    <name type="common">Florida lancelet</name>
    <name type="synonym">Amphioxus</name>
    <dbReference type="NCBI Taxonomy" id="7739"/>
    <lineage>
        <taxon>Eukaryota</taxon>
        <taxon>Metazoa</taxon>
        <taxon>Chordata</taxon>
        <taxon>Cephalochordata</taxon>
        <taxon>Leptocardii</taxon>
        <taxon>Amphioxiformes</taxon>
        <taxon>Branchiostomatidae</taxon>
        <taxon>Branchiostoma</taxon>
    </lineage>
</organism>
<dbReference type="Proteomes" id="UP000001554">
    <property type="component" value="Chromosome 3"/>
</dbReference>
<evidence type="ECO:0000256" key="1">
    <source>
        <dbReference type="SAM" id="MobiDB-lite"/>
    </source>
</evidence>
<sequence>MISRSESIKKSFRRRRSLVTAADDQASPAAVVKKPPLRRRPSLASMQELRQSVRLKLDDHKRRHRSLVEVGSDEEIPESPPDQKITGMKPRFVRRPSLRSLKASLPYNLRMRRQPSLVEAVDEKASPVVATSAKVRRRPSFKMIRNQLAERGVGRELSGLKRKASSVVRAATNTLGALPNKFNINNQKRQRLVDTCEVSSPDTTVGYRYSILTQPINRTIRNPSPFTPVRQSSTAQRRSVRRSARRRSRASATPSASPASLLATPDGPLTPMRMIQQEALSNRACYIKFDSPGKDLDLTFNRTVSNVSTELSRADDPKSISLDEAVICNLMTKLNSKVSVKDN</sequence>
<protein>
    <submittedName>
        <fullName evidence="3">Uncharacterized protein LOC118412443 isoform X1</fullName>
    </submittedName>
</protein>
<gene>
    <name evidence="3" type="primary">LOC118412443</name>
</gene>
<reference evidence="2" key="1">
    <citation type="journal article" date="2020" name="Nat. Ecol. Evol.">
        <title>Deeply conserved synteny resolves early events in vertebrate evolution.</title>
        <authorList>
            <person name="Simakov O."/>
            <person name="Marletaz F."/>
            <person name="Yue J.X."/>
            <person name="O'Connell B."/>
            <person name="Jenkins J."/>
            <person name="Brandt A."/>
            <person name="Calef R."/>
            <person name="Tung C.H."/>
            <person name="Huang T.K."/>
            <person name="Schmutz J."/>
            <person name="Satoh N."/>
            <person name="Yu J.K."/>
            <person name="Putnam N.H."/>
            <person name="Green R.E."/>
            <person name="Rokhsar D.S."/>
        </authorList>
    </citation>
    <scope>NUCLEOTIDE SEQUENCE [LARGE SCALE GENOMIC DNA]</scope>
    <source>
        <strain evidence="2">S238N-H82</strain>
    </source>
</reference>
<dbReference type="KEGG" id="bfo:118412443"/>
<feature type="region of interest" description="Disordered" evidence="1">
    <location>
        <begin position="65"/>
        <end position="88"/>
    </location>
</feature>
<evidence type="ECO:0000313" key="3">
    <source>
        <dbReference type="RefSeq" id="XP_035671207.1"/>
    </source>
</evidence>
<dbReference type="GeneID" id="118412443"/>
<feature type="compositionally biased region" description="Low complexity" evidence="1">
    <location>
        <begin position="250"/>
        <end position="263"/>
    </location>
</feature>
<keyword evidence="2" id="KW-1185">Reference proteome</keyword>
<evidence type="ECO:0000313" key="2">
    <source>
        <dbReference type="Proteomes" id="UP000001554"/>
    </source>
</evidence>
<dbReference type="OMA" id="KFNMTNQ"/>